<dbReference type="AlphaFoldDB" id="A0A2P2PBJ6"/>
<name>A0A2P2PBJ6_RHIMU</name>
<dbReference type="EMBL" id="GGEC01071613">
    <property type="protein sequence ID" value="MBX52097.1"/>
    <property type="molecule type" value="Transcribed_RNA"/>
</dbReference>
<evidence type="ECO:0000313" key="1">
    <source>
        <dbReference type="EMBL" id="MBX52097.1"/>
    </source>
</evidence>
<proteinExistence type="predicted"/>
<protein>
    <submittedName>
        <fullName evidence="1">Uncharacterized protein</fullName>
    </submittedName>
</protein>
<reference evidence="1" key="1">
    <citation type="submission" date="2018-02" db="EMBL/GenBank/DDBJ databases">
        <title>Rhizophora mucronata_Transcriptome.</title>
        <authorList>
            <person name="Meera S.P."/>
            <person name="Sreeshan A."/>
            <person name="Augustine A."/>
        </authorList>
    </citation>
    <scope>NUCLEOTIDE SEQUENCE</scope>
    <source>
        <tissue evidence="1">Leaf</tissue>
    </source>
</reference>
<sequence>MLKLGQESQACKSYLRPLILSRFNQNFLYEFGLVYR</sequence>
<accession>A0A2P2PBJ6</accession>
<organism evidence="1">
    <name type="scientific">Rhizophora mucronata</name>
    <name type="common">Asiatic mangrove</name>
    <dbReference type="NCBI Taxonomy" id="61149"/>
    <lineage>
        <taxon>Eukaryota</taxon>
        <taxon>Viridiplantae</taxon>
        <taxon>Streptophyta</taxon>
        <taxon>Embryophyta</taxon>
        <taxon>Tracheophyta</taxon>
        <taxon>Spermatophyta</taxon>
        <taxon>Magnoliopsida</taxon>
        <taxon>eudicotyledons</taxon>
        <taxon>Gunneridae</taxon>
        <taxon>Pentapetalae</taxon>
        <taxon>rosids</taxon>
        <taxon>fabids</taxon>
        <taxon>Malpighiales</taxon>
        <taxon>Rhizophoraceae</taxon>
        <taxon>Rhizophora</taxon>
    </lineage>
</organism>